<proteinExistence type="inferred from homology"/>
<dbReference type="GO" id="GO:0004619">
    <property type="term" value="F:phosphoglycerate mutase activity"/>
    <property type="evidence" value="ECO:0007669"/>
    <property type="project" value="UniProtKB-EC"/>
</dbReference>
<dbReference type="PIRSF" id="PIRSF006392">
    <property type="entry name" value="IPGAM_arch"/>
    <property type="match status" value="1"/>
</dbReference>
<dbReference type="GO" id="GO:0006096">
    <property type="term" value="P:glycolytic process"/>
    <property type="evidence" value="ECO:0007669"/>
    <property type="project" value="UniProtKB-KW"/>
</dbReference>
<feature type="domain" description="Metalloenzyme" evidence="6">
    <location>
        <begin position="16"/>
        <end position="390"/>
    </location>
</feature>
<keyword evidence="8" id="KW-1185">Reference proteome</keyword>
<dbReference type="PANTHER" id="PTHR31209">
    <property type="entry name" value="COFACTOR-INDEPENDENT PHOSPHOGLYCERATE MUTASE"/>
    <property type="match status" value="1"/>
</dbReference>
<organism evidence="7 8">
    <name type="scientific">Candidatus Methylomirabilis limnetica</name>
    <dbReference type="NCBI Taxonomy" id="2033718"/>
    <lineage>
        <taxon>Bacteria</taxon>
        <taxon>Candidatus Methylomirabilota</taxon>
        <taxon>Candidatus Methylomirabilia</taxon>
        <taxon>Candidatus Methylomirabilales</taxon>
        <taxon>Candidatus Methylomirabilaceae</taxon>
        <taxon>Candidatus Methylomirabilis</taxon>
    </lineage>
</organism>
<keyword evidence="5" id="KW-0324">Glycolysis</keyword>
<name>A0A2T4TVB5_9BACT</name>
<dbReference type="NCBIfam" id="TIGR00306">
    <property type="entry name" value="apgM"/>
    <property type="match status" value="1"/>
</dbReference>
<dbReference type="InterPro" id="IPR006124">
    <property type="entry name" value="Metalloenzyme"/>
</dbReference>
<dbReference type="InterPro" id="IPR004456">
    <property type="entry name" value="Pglycerate_mutase_ApgM"/>
</dbReference>
<dbReference type="InterPro" id="IPR017850">
    <property type="entry name" value="Alkaline_phosphatase_core_sf"/>
</dbReference>
<dbReference type="NCBIfam" id="NF003160">
    <property type="entry name" value="PRK04135.1"/>
    <property type="match status" value="1"/>
</dbReference>
<comment type="similarity">
    <text evidence="4">Belongs to the BPG-independent phosphoglycerate mutase family. A-PGAM subfamily.</text>
</comment>
<dbReference type="Pfam" id="PF10143">
    <property type="entry name" value="PhosphMutase"/>
    <property type="match status" value="1"/>
</dbReference>
<evidence type="ECO:0000256" key="5">
    <source>
        <dbReference type="ARBA" id="ARBA00023152"/>
    </source>
</evidence>
<dbReference type="CDD" id="cd16011">
    <property type="entry name" value="iPGM_like"/>
    <property type="match status" value="1"/>
</dbReference>
<dbReference type="Pfam" id="PF01676">
    <property type="entry name" value="Metalloenzyme"/>
    <property type="match status" value="1"/>
</dbReference>
<dbReference type="Gene3D" id="3.40.720.10">
    <property type="entry name" value="Alkaline Phosphatase, subunit A"/>
    <property type="match status" value="1"/>
</dbReference>
<dbReference type="GO" id="GO:0046872">
    <property type="term" value="F:metal ion binding"/>
    <property type="evidence" value="ECO:0007669"/>
    <property type="project" value="InterPro"/>
</dbReference>
<evidence type="ECO:0000256" key="4">
    <source>
        <dbReference type="ARBA" id="ARBA00005524"/>
    </source>
</evidence>
<dbReference type="AlphaFoldDB" id="A0A2T4TVB5"/>
<dbReference type="PANTHER" id="PTHR31209:SF0">
    <property type="entry name" value="METALLOENZYME DOMAIN-CONTAINING PROTEIN"/>
    <property type="match status" value="1"/>
</dbReference>
<evidence type="ECO:0000256" key="2">
    <source>
        <dbReference type="ARBA" id="ARBA00002315"/>
    </source>
</evidence>
<reference evidence="7 8" key="1">
    <citation type="submission" date="2017-09" db="EMBL/GenBank/DDBJ databases">
        <title>Bloom of a denitrifying methanotroph, Candidatus Methylomirabilis limnetica, in a deep stratified lake.</title>
        <authorList>
            <person name="Graf J.S."/>
            <person name="Marchant H.K."/>
            <person name="Tienken D."/>
            <person name="Hach P.F."/>
            <person name="Brand A."/>
            <person name="Schubert C.J."/>
            <person name="Kuypers M.M."/>
            <person name="Milucka J."/>
        </authorList>
    </citation>
    <scope>NUCLEOTIDE SEQUENCE [LARGE SCALE GENOMIC DNA]</scope>
    <source>
        <strain evidence="7 8">Zug</strain>
    </source>
</reference>
<evidence type="ECO:0000313" key="7">
    <source>
        <dbReference type="EMBL" id="PTL35056.1"/>
    </source>
</evidence>
<accession>A0A2T4TVB5</accession>
<gene>
    <name evidence="7" type="ORF">CLG94_11785</name>
</gene>
<protein>
    <submittedName>
        <fullName evidence="7">Phosphoglycerate mutase</fullName>
    </submittedName>
</protein>
<dbReference type="OrthoDB" id="9804453at2"/>
<dbReference type="Gene3D" id="3.30.70.2130">
    <property type="entry name" value="Metalloenzyme domain"/>
    <property type="match status" value="1"/>
</dbReference>
<sequence length="400" mass="43953">MDLTLVKQLAISSSSKIVLLVADGLGGLPRETDGRSELEVARLPNLDALAARSLCGLIDMVGPGIIPGSGPGHLALFGYDPFIYQIGRGVLEACGIDLELRSSDVASRGNFCTLDEEGRVVDRRAGRITTETCQRLCVKLDQIRIEGVEVIVRPVKEHRFVVVFRGEGLSDALSESDPLVTGERPLPVKVVSPGAERTAELVNQFLDQAREALKDEKPANMVLLRGFAAPPQLPAFPDLLRLRAVAITCYPMYRGLAKLIGMDALPFCADLDDELRALSRNYDQHDFFYVHFKAPDRAGEDGDFDAKVAALEELDRRIPDFLNFHPDVFIVTGDHSTPAILKGHSWHPVPFLLWSRWSRSAGVGRFTERECAQGPLGRMPAIDLMPLAMANALRFKKFGA</sequence>
<comment type="function">
    <text evidence="2">Catalyzes the interconversion of 2-phosphoglycerate and 3-phosphoglycerate.</text>
</comment>
<reference evidence="8" key="2">
    <citation type="journal article" date="2018" name="Environ. Microbiol.">
        <title>Bloom of a denitrifying methanotroph, 'Candidatus Methylomirabilis limnetica', in a deep stratified lake.</title>
        <authorList>
            <person name="Graf J.S."/>
            <person name="Mayr M.J."/>
            <person name="Marchant H.K."/>
            <person name="Tienken D."/>
            <person name="Hach P.F."/>
            <person name="Brand A."/>
            <person name="Schubert C.J."/>
            <person name="Kuypers M.M."/>
            <person name="Milucka J."/>
        </authorList>
    </citation>
    <scope>NUCLEOTIDE SEQUENCE [LARGE SCALE GENOMIC DNA]</scope>
    <source>
        <strain evidence="8">Zug</strain>
    </source>
</reference>
<dbReference type="Proteomes" id="UP000241436">
    <property type="component" value="Unassembled WGS sequence"/>
</dbReference>
<evidence type="ECO:0000256" key="3">
    <source>
        <dbReference type="ARBA" id="ARBA00004921"/>
    </source>
</evidence>
<dbReference type="SUPFAM" id="SSF53649">
    <property type="entry name" value="Alkaline phosphatase-like"/>
    <property type="match status" value="1"/>
</dbReference>
<dbReference type="RefSeq" id="WP_107563804.1">
    <property type="nucleotide sequence ID" value="NZ_NVQC01000031.1"/>
</dbReference>
<evidence type="ECO:0000259" key="6">
    <source>
        <dbReference type="Pfam" id="PF01676"/>
    </source>
</evidence>
<comment type="pathway">
    <text evidence="3">Carbohydrate degradation.</text>
</comment>
<dbReference type="EMBL" id="NVQC01000031">
    <property type="protein sequence ID" value="PTL35056.1"/>
    <property type="molecule type" value="Genomic_DNA"/>
</dbReference>
<comment type="catalytic activity">
    <reaction evidence="1">
        <text>(2R)-2-phosphoglycerate = (2R)-3-phosphoglycerate</text>
        <dbReference type="Rhea" id="RHEA:15901"/>
        <dbReference type="ChEBI" id="CHEBI:58272"/>
        <dbReference type="ChEBI" id="CHEBI:58289"/>
        <dbReference type="EC" id="5.4.2.12"/>
    </reaction>
</comment>
<dbReference type="InterPro" id="IPR042253">
    <property type="entry name" value="Pglycerate_mutase_ApgM_sf"/>
</dbReference>
<evidence type="ECO:0000313" key="8">
    <source>
        <dbReference type="Proteomes" id="UP000241436"/>
    </source>
</evidence>
<comment type="caution">
    <text evidence="7">The sequence shown here is derived from an EMBL/GenBank/DDBJ whole genome shotgun (WGS) entry which is preliminary data.</text>
</comment>
<evidence type="ECO:0000256" key="1">
    <source>
        <dbReference type="ARBA" id="ARBA00000370"/>
    </source>
</evidence>